<dbReference type="SMART" id="SM00321">
    <property type="entry name" value="WSC"/>
    <property type="match status" value="1"/>
</dbReference>
<dbReference type="AlphaFoldDB" id="A0A8H6NCL3"/>
<dbReference type="PROSITE" id="PS51212">
    <property type="entry name" value="WSC"/>
    <property type="match status" value="1"/>
</dbReference>
<name>A0A8H6NCL3_9PEZI</name>
<keyword evidence="4" id="KW-1185">Reference proteome</keyword>
<accession>A0A8H6NCL3</accession>
<evidence type="ECO:0000256" key="1">
    <source>
        <dbReference type="SAM" id="SignalP"/>
    </source>
</evidence>
<dbReference type="InterPro" id="IPR057230">
    <property type="entry name" value="DUF7908"/>
</dbReference>
<evidence type="ECO:0000259" key="2">
    <source>
        <dbReference type="PROSITE" id="PS51212"/>
    </source>
</evidence>
<dbReference type="EMBL" id="WIGO01000134">
    <property type="protein sequence ID" value="KAF6827671.1"/>
    <property type="molecule type" value="Genomic_DNA"/>
</dbReference>
<feature type="domain" description="WSC" evidence="2">
    <location>
        <begin position="227"/>
        <end position="317"/>
    </location>
</feature>
<sequence length="431" mass="43715">MSWLKTAAVLAVASIAGIAHAGASPDFIHRADVANLFLNKRQAAAPSTYVGRVNNVHPSNCSQAAVFRVGAGGALFIDDTPFSVSPGATFAPLRVGVTSGSINAVFSNVGGSLAWTNADFFGGRAGFCQDTSGQVFATFRDTTVSGNLPPGCTVISLSIISRNSCQNGVVVPPTTTPVVPTSTPTSVVVPPTTSPIVIVSPSVSVSIVSVSPSPSPTLIPNPPIVDEYAHLGCFGSTGRFPSFLLIKQDNANTIPSCIAACGGSKLVGLFNTDCYCGSFLDETNSRSVPETECSILCPGDPNTRCGGRGLPIARRQIPLDVRLSLYLRINDVVPGGVSTVTSVSVSAGPGTTVSVTFISVVTNPPVITGGATISIPGGGSGGPGGSTLSLPPGLYTEGAATPGGQFCRVTTGSWIVGSTTLLPFPQVTGVF</sequence>
<gene>
    <name evidence="3" type="ORF">CPLU01_08964</name>
</gene>
<evidence type="ECO:0000313" key="3">
    <source>
        <dbReference type="EMBL" id="KAF6827671.1"/>
    </source>
</evidence>
<protein>
    <submittedName>
        <fullName evidence="3">Wsc domain-containing protein</fullName>
    </submittedName>
</protein>
<dbReference type="Pfam" id="PF25485">
    <property type="entry name" value="DUF7908"/>
    <property type="match status" value="1"/>
</dbReference>
<proteinExistence type="predicted"/>
<feature type="signal peptide" evidence="1">
    <location>
        <begin position="1"/>
        <end position="21"/>
    </location>
</feature>
<reference evidence="3" key="1">
    <citation type="journal article" date="2020" name="Phytopathology">
        <title>Genome Sequence Resources of Colletotrichum truncatum, C. plurivorum, C. musicola, and C. sojae: Four Species Pathogenic to Soybean (Glycine max).</title>
        <authorList>
            <person name="Rogerio F."/>
            <person name="Boufleur T.R."/>
            <person name="Ciampi-Guillardi M."/>
            <person name="Sukno S.A."/>
            <person name="Thon M.R."/>
            <person name="Massola Junior N.S."/>
            <person name="Baroncelli R."/>
        </authorList>
    </citation>
    <scope>NUCLEOTIDE SEQUENCE</scope>
    <source>
        <strain evidence="3">LFN00145</strain>
    </source>
</reference>
<keyword evidence="1" id="KW-0732">Signal</keyword>
<comment type="caution">
    <text evidence="3">The sequence shown here is derived from an EMBL/GenBank/DDBJ whole genome shotgun (WGS) entry which is preliminary data.</text>
</comment>
<feature type="chain" id="PRO_5034470851" evidence="1">
    <location>
        <begin position="22"/>
        <end position="431"/>
    </location>
</feature>
<dbReference type="Proteomes" id="UP000654918">
    <property type="component" value="Unassembled WGS sequence"/>
</dbReference>
<organism evidence="3 4">
    <name type="scientific">Colletotrichum plurivorum</name>
    <dbReference type="NCBI Taxonomy" id="2175906"/>
    <lineage>
        <taxon>Eukaryota</taxon>
        <taxon>Fungi</taxon>
        <taxon>Dikarya</taxon>
        <taxon>Ascomycota</taxon>
        <taxon>Pezizomycotina</taxon>
        <taxon>Sordariomycetes</taxon>
        <taxon>Hypocreomycetidae</taxon>
        <taxon>Glomerellales</taxon>
        <taxon>Glomerellaceae</taxon>
        <taxon>Colletotrichum</taxon>
        <taxon>Colletotrichum orchidearum species complex</taxon>
    </lineage>
</organism>
<evidence type="ECO:0000313" key="4">
    <source>
        <dbReference type="Proteomes" id="UP000654918"/>
    </source>
</evidence>
<dbReference type="Pfam" id="PF01822">
    <property type="entry name" value="WSC"/>
    <property type="match status" value="1"/>
</dbReference>
<dbReference type="InterPro" id="IPR002889">
    <property type="entry name" value="WSC_carb-bd"/>
</dbReference>